<comment type="caution">
    <text evidence="2">The sequence shown here is derived from an EMBL/GenBank/DDBJ whole genome shotgun (WGS) entry which is preliminary data.</text>
</comment>
<name>A0A4Z2F8H6_9TELE</name>
<keyword evidence="3" id="KW-1185">Reference proteome</keyword>
<feature type="domain" description="Rel homology dimerisation" evidence="1">
    <location>
        <begin position="2"/>
        <end position="75"/>
    </location>
</feature>
<organism evidence="2 3">
    <name type="scientific">Liparis tanakae</name>
    <name type="common">Tanaka's snailfish</name>
    <dbReference type="NCBI Taxonomy" id="230148"/>
    <lineage>
        <taxon>Eukaryota</taxon>
        <taxon>Metazoa</taxon>
        <taxon>Chordata</taxon>
        <taxon>Craniata</taxon>
        <taxon>Vertebrata</taxon>
        <taxon>Euteleostomi</taxon>
        <taxon>Actinopterygii</taxon>
        <taxon>Neopterygii</taxon>
        <taxon>Teleostei</taxon>
        <taxon>Neoteleostei</taxon>
        <taxon>Acanthomorphata</taxon>
        <taxon>Eupercaria</taxon>
        <taxon>Perciformes</taxon>
        <taxon>Cottioidei</taxon>
        <taxon>Cottales</taxon>
        <taxon>Liparidae</taxon>
        <taxon>Liparis</taxon>
    </lineage>
</organism>
<protein>
    <submittedName>
        <fullName evidence="2">Nuclear factor of activated T-cells, cytoplasmic 1</fullName>
    </submittedName>
</protein>
<dbReference type="InterPro" id="IPR032397">
    <property type="entry name" value="RHD_dimer"/>
</dbReference>
<dbReference type="PANTHER" id="PTHR12533">
    <property type="entry name" value="NFAT"/>
    <property type="match status" value="1"/>
</dbReference>
<dbReference type="GO" id="GO:0005667">
    <property type="term" value="C:transcription regulator complex"/>
    <property type="evidence" value="ECO:0007669"/>
    <property type="project" value="TreeGrafter"/>
</dbReference>
<evidence type="ECO:0000313" key="2">
    <source>
        <dbReference type="EMBL" id="TNN37190.1"/>
    </source>
</evidence>
<dbReference type="GO" id="GO:0000981">
    <property type="term" value="F:DNA-binding transcription factor activity, RNA polymerase II-specific"/>
    <property type="evidence" value="ECO:0007669"/>
    <property type="project" value="TreeGrafter"/>
</dbReference>
<dbReference type="InterPro" id="IPR013783">
    <property type="entry name" value="Ig-like_fold"/>
</dbReference>
<dbReference type="Proteomes" id="UP000314294">
    <property type="component" value="Unassembled WGS sequence"/>
</dbReference>
<dbReference type="InterPro" id="IPR008366">
    <property type="entry name" value="NFAT"/>
</dbReference>
<dbReference type="AlphaFoldDB" id="A0A4Z2F8H6"/>
<dbReference type="InterPro" id="IPR014756">
    <property type="entry name" value="Ig_E-set"/>
</dbReference>
<evidence type="ECO:0000259" key="1">
    <source>
        <dbReference type="Pfam" id="PF16179"/>
    </source>
</evidence>
<dbReference type="SUPFAM" id="SSF81296">
    <property type="entry name" value="E set domains"/>
    <property type="match status" value="1"/>
</dbReference>
<gene>
    <name evidence="2" type="primary">Nfatc1_1</name>
    <name evidence="2" type="ORF">EYF80_052640</name>
</gene>
<dbReference type="EMBL" id="SRLO01001521">
    <property type="protein sequence ID" value="TNN37190.1"/>
    <property type="molecule type" value="Genomic_DNA"/>
</dbReference>
<proteinExistence type="predicted"/>
<accession>A0A4Z2F8H6</accession>
<evidence type="ECO:0000313" key="3">
    <source>
        <dbReference type="Proteomes" id="UP000314294"/>
    </source>
</evidence>
<sequence>MEMENGHHLWETEAKVDKDSVKNVNDSCCVRRSTVVVEIPPYRNQRISSPVQVNFYVCNGKRKRSQYQRFTYLPPNGNHHRHSFHYLFFSFFDKNVFSFYLNHVLVILATSRKDGRHPLLNTSCDFTPYL</sequence>
<reference evidence="2 3" key="1">
    <citation type="submission" date="2019-03" db="EMBL/GenBank/DDBJ databases">
        <title>First draft genome of Liparis tanakae, snailfish: a comprehensive survey of snailfish specific genes.</title>
        <authorList>
            <person name="Kim W."/>
            <person name="Song I."/>
            <person name="Jeong J.-H."/>
            <person name="Kim D."/>
            <person name="Kim S."/>
            <person name="Ryu S."/>
            <person name="Song J.Y."/>
            <person name="Lee S.K."/>
        </authorList>
    </citation>
    <scope>NUCLEOTIDE SEQUENCE [LARGE SCALE GENOMIC DNA]</scope>
    <source>
        <tissue evidence="2">Muscle</tissue>
    </source>
</reference>
<dbReference type="OrthoDB" id="5346094at2759"/>
<dbReference type="GO" id="GO:0000978">
    <property type="term" value="F:RNA polymerase II cis-regulatory region sequence-specific DNA binding"/>
    <property type="evidence" value="ECO:0007669"/>
    <property type="project" value="TreeGrafter"/>
</dbReference>
<dbReference type="GO" id="GO:0033173">
    <property type="term" value="P:calcineurin-NFAT signaling cascade"/>
    <property type="evidence" value="ECO:0007669"/>
    <property type="project" value="TreeGrafter"/>
</dbReference>
<dbReference type="GO" id="GO:0007399">
    <property type="term" value="P:nervous system development"/>
    <property type="evidence" value="ECO:0007669"/>
    <property type="project" value="UniProtKB-ARBA"/>
</dbReference>
<dbReference type="Pfam" id="PF16179">
    <property type="entry name" value="RHD_dimer"/>
    <property type="match status" value="1"/>
</dbReference>
<dbReference type="Gene3D" id="2.60.40.10">
    <property type="entry name" value="Immunoglobulins"/>
    <property type="match status" value="1"/>
</dbReference>
<dbReference type="PANTHER" id="PTHR12533:SF5">
    <property type="entry name" value="NUCLEAR FACTOR OF ACTIVATED T-CELLS, CYTOPLASMIC 1"/>
    <property type="match status" value="1"/>
</dbReference>